<dbReference type="Gene3D" id="2.120.10.30">
    <property type="entry name" value="TolB, C-terminal domain"/>
    <property type="match status" value="1"/>
</dbReference>
<name>A0ABS8U3H4_9SPHI</name>
<evidence type="ECO:0000256" key="5">
    <source>
        <dbReference type="ARBA" id="ARBA00023004"/>
    </source>
</evidence>
<feature type="domain" description="PKD" evidence="7">
    <location>
        <begin position="714"/>
        <end position="794"/>
    </location>
</feature>
<dbReference type="InterPro" id="IPR029062">
    <property type="entry name" value="Class_I_gatase-like"/>
</dbReference>
<dbReference type="InterPro" id="IPR036909">
    <property type="entry name" value="Cyt_c-like_dom_sf"/>
</dbReference>
<keyword evidence="5 6" id="KW-0408">Iron</keyword>
<dbReference type="Gene3D" id="2.60.40.10">
    <property type="entry name" value="Immunoglobulins"/>
    <property type="match status" value="1"/>
</dbReference>
<evidence type="ECO:0000259" key="7">
    <source>
        <dbReference type="PROSITE" id="PS50093"/>
    </source>
</evidence>
<accession>A0ABS8U3H4</accession>
<dbReference type="SUPFAM" id="SSF46626">
    <property type="entry name" value="Cytochrome c"/>
    <property type="match status" value="1"/>
</dbReference>
<keyword evidence="2 6" id="KW-0349">Heme</keyword>
<dbReference type="InterPro" id="IPR011041">
    <property type="entry name" value="Quinoprot_gluc/sorb_DH_b-prop"/>
</dbReference>
<sequence>MKSTFYLRLSGFATLGICIVLFLCGRMAPKPKVLVFAKTAGFHHSSIPKGLAAVMKLGAENNFDVDTTTNANAFTEANLKKYAAVVFLSTTGDVLNQYQEADFERYIQAGGGFVGIHAASDTEYGWGWYGRLVGGYFKSHPAPQQAVLNVVDKNHPSTKQLPDTWTRTDEWYNFKKLNPDVKVLITIDEKSYKGGENGDKHPMAWYHNFDGGRAFYTELGHTDESYADPQYLQHILGGIKYAIGDANAIDYSKAKTQRTPEANRFVKRVLTEGTLYEPTEMAILPNFDILVAQRRGELMKFDAVKKTVKQVGYLNVYFKTKVPNVNSEEGLLGIAADPNYASNHFIYMYYSPAGDESIDRLSRFVFKGDTLDNSSEKVILEVKTQREICCHTGGSIAFGKDDNLYVSAGDNSTPFDEPGQKYPTHSFGPMDDRPGHEQYDARRSAGNTNDLRGKILRIKLNADGSYDIPEGNLFPKGTAKTRPEIYVMGNRNPYRISIDKKTGYLYWGEVGPDANVDSIGTRGPRGYDEVNQARKAGNFGWPFFVGDNYAYNIHNYETNENAAPADPAKPMNNSRNNTGLNELPPAQPAYIWYPYAQSPDFPELGSGGRTAMTGPVYHSTDYLPATRYPSYYDGKLIIYDFVRGWIKAVSQTPAGDVDKIEPFVDGMKFNSMIDMEAGPDGRIYVLEYGNGWFNKNPDAAISRIDYLAGNRPPAINTFKVNKTSGSTPLTITVTVKATDPEKDALTYVWHIGAVKKTTKVPLLKHVVAKAGEYDISVDVIDTKKASTTSNTITVYAGNVQPTVAVNVSGNRSFYFPGKPVNYKVSVQDKDAPVNLSNLYVTANMIKGRDMAGANLGHQVVQATTIGKNIMLTLDCKACHKENETSIGPSFVKVAQKYKDSRNANTHLVSKIIKGGAGVWGEVAMPAHPSLKEDDAKLIVGWIRSLADDNKPKSLPANGSVTPSAQDAQKQDMLYTIQANYTDAGANGVRPLSGTGTAALRSSVVEADEFTAVTGFTSKEADGTKYLVFPATTGSFKAGKFDGTGIKALQFNGVGNGTSASYTITIYNGKGGVKLGSGSINFAAGNQAATATIPLTKAVTPALRDYYIEVKQTAAVKNPPLLKSIRFVPL</sequence>
<dbReference type="SUPFAM" id="SSF50952">
    <property type="entry name" value="Soluble quinoprotein glucose dehydrogenase"/>
    <property type="match status" value="1"/>
</dbReference>
<feature type="domain" description="Cytochrome c" evidence="8">
    <location>
        <begin position="861"/>
        <end position="946"/>
    </location>
</feature>
<keyword evidence="4" id="KW-0249">Electron transport</keyword>
<protein>
    <submittedName>
        <fullName evidence="9">ThuA domain-containing protein</fullName>
    </submittedName>
</protein>
<evidence type="ECO:0000313" key="10">
    <source>
        <dbReference type="Proteomes" id="UP001199919"/>
    </source>
</evidence>
<dbReference type="Gene3D" id="3.40.50.880">
    <property type="match status" value="1"/>
</dbReference>
<dbReference type="InterPro" id="IPR012938">
    <property type="entry name" value="Glc/Sorbosone_DH"/>
</dbReference>
<dbReference type="Pfam" id="PF00034">
    <property type="entry name" value="Cytochrom_C"/>
    <property type="match status" value="1"/>
</dbReference>
<dbReference type="PRINTS" id="PR00606">
    <property type="entry name" value="CYTCHROMECID"/>
</dbReference>
<dbReference type="PANTHER" id="PTHR40469">
    <property type="entry name" value="SECRETED GLYCOSYL HYDROLASE"/>
    <property type="match status" value="1"/>
</dbReference>
<keyword evidence="1" id="KW-0813">Transport</keyword>
<evidence type="ECO:0000256" key="3">
    <source>
        <dbReference type="ARBA" id="ARBA00022723"/>
    </source>
</evidence>
<evidence type="ECO:0000256" key="4">
    <source>
        <dbReference type="ARBA" id="ARBA00022982"/>
    </source>
</evidence>
<dbReference type="InterPro" id="IPR011042">
    <property type="entry name" value="6-blade_b-propeller_TolB-like"/>
</dbReference>
<dbReference type="RefSeq" id="WP_232176813.1">
    <property type="nucleotide sequence ID" value="NZ_JAJPWV010000002.1"/>
</dbReference>
<dbReference type="Proteomes" id="UP001199919">
    <property type="component" value="Unassembled WGS sequence"/>
</dbReference>
<dbReference type="SUPFAM" id="SSF52317">
    <property type="entry name" value="Class I glutamine amidotransferase-like"/>
    <property type="match status" value="1"/>
</dbReference>
<dbReference type="InterPro" id="IPR009056">
    <property type="entry name" value="Cyt_c-like_dom"/>
</dbReference>
<gene>
    <name evidence="9" type="ORF">LT679_07350</name>
</gene>
<evidence type="ECO:0000313" key="9">
    <source>
        <dbReference type="EMBL" id="MCD8740414.1"/>
    </source>
</evidence>
<keyword evidence="3 6" id="KW-0479">Metal-binding</keyword>
<dbReference type="InterPro" id="IPR035986">
    <property type="entry name" value="PKD_dom_sf"/>
</dbReference>
<dbReference type="InterPro" id="IPR029010">
    <property type="entry name" value="ThuA-like"/>
</dbReference>
<evidence type="ECO:0000256" key="2">
    <source>
        <dbReference type="ARBA" id="ARBA00022617"/>
    </source>
</evidence>
<dbReference type="InterPro" id="IPR000601">
    <property type="entry name" value="PKD_dom"/>
</dbReference>
<reference evidence="9 10" key="1">
    <citation type="submission" date="2021-12" db="EMBL/GenBank/DDBJ databases">
        <title>Mucilaginibacter roseus genome.</title>
        <authorList>
            <person name="Ferreira J.R."/>
            <person name="Newman J.D."/>
        </authorList>
    </citation>
    <scope>NUCLEOTIDE SEQUENCE [LARGE SCALE GENOMIC DNA]</scope>
    <source>
        <strain evidence="9 10">LMG 28454</strain>
    </source>
</reference>
<dbReference type="Pfam" id="PF07995">
    <property type="entry name" value="GSDH"/>
    <property type="match status" value="1"/>
</dbReference>
<dbReference type="SUPFAM" id="SSF49299">
    <property type="entry name" value="PKD domain"/>
    <property type="match status" value="1"/>
</dbReference>
<comment type="caution">
    <text evidence="9">The sequence shown here is derived from an EMBL/GenBank/DDBJ whole genome shotgun (WGS) entry which is preliminary data.</text>
</comment>
<evidence type="ECO:0000259" key="8">
    <source>
        <dbReference type="PROSITE" id="PS51007"/>
    </source>
</evidence>
<evidence type="ECO:0000256" key="6">
    <source>
        <dbReference type="PROSITE-ProRule" id="PRU00433"/>
    </source>
</evidence>
<dbReference type="Gene3D" id="1.10.760.10">
    <property type="entry name" value="Cytochrome c-like domain"/>
    <property type="match status" value="1"/>
</dbReference>
<dbReference type="PANTHER" id="PTHR40469:SF2">
    <property type="entry name" value="GALACTOSE-BINDING DOMAIN-LIKE SUPERFAMILY PROTEIN"/>
    <property type="match status" value="1"/>
</dbReference>
<keyword evidence="10" id="KW-1185">Reference proteome</keyword>
<dbReference type="PROSITE" id="PS50093">
    <property type="entry name" value="PKD"/>
    <property type="match status" value="1"/>
</dbReference>
<dbReference type="PROSITE" id="PS51007">
    <property type="entry name" value="CYTC"/>
    <property type="match status" value="1"/>
</dbReference>
<dbReference type="Pfam" id="PF06283">
    <property type="entry name" value="ThuA"/>
    <property type="match status" value="1"/>
</dbReference>
<proteinExistence type="predicted"/>
<dbReference type="InterPro" id="IPR002324">
    <property type="entry name" value="Cyt_c_ID"/>
</dbReference>
<dbReference type="InterPro" id="IPR013783">
    <property type="entry name" value="Ig-like_fold"/>
</dbReference>
<evidence type="ECO:0000256" key="1">
    <source>
        <dbReference type="ARBA" id="ARBA00022448"/>
    </source>
</evidence>
<organism evidence="9 10">
    <name type="scientific">Mucilaginibacter roseus</name>
    <dbReference type="NCBI Taxonomy" id="1528868"/>
    <lineage>
        <taxon>Bacteria</taxon>
        <taxon>Pseudomonadati</taxon>
        <taxon>Bacteroidota</taxon>
        <taxon>Sphingobacteriia</taxon>
        <taxon>Sphingobacteriales</taxon>
        <taxon>Sphingobacteriaceae</taxon>
        <taxon>Mucilaginibacter</taxon>
    </lineage>
</organism>
<dbReference type="EMBL" id="JAJPWV010000002">
    <property type="protein sequence ID" value="MCD8740414.1"/>
    <property type="molecule type" value="Genomic_DNA"/>
</dbReference>